<dbReference type="InterPro" id="IPR036038">
    <property type="entry name" value="Aminotransferase-like"/>
</dbReference>
<evidence type="ECO:0000256" key="2">
    <source>
        <dbReference type="ARBA" id="ARBA00009320"/>
    </source>
</evidence>
<comment type="cofactor">
    <cofactor evidence="1 10">
        <name>pyridoxal 5'-phosphate</name>
        <dbReference type="ChEBI" id="CHEBI:597326"/>
    </cofactor>
</comment>
<dbReference type="GO" id="GO:0004084">
    <property type="term" value="F:branched-chain-amino-acid transaminase activity"/>
    <property type="evidence" value="ECO:0007669"/>
    <property type="project" value="UniProtKB-EC"/>
</dbReference>
<dbReference type="CDD" id="cd01557">
    <property type="entry name" value="BCAT_beta_family"/>
    <property type="match status" value="1"/>
</dbReference>
<dbReference type="NCBIfam" id="NF009897">
    <property type="entry name" value="PRK13357.1"/>
    <property type="match status" value="1"/>
</dbReference>
<evidence type="ECO:0000256" key="5">
    <source>
        <dbReference type="ARBA" id="ARBA00022679"/>
    </source>
</evidence>
<evidence type="ECO:0000256" key="1">
    <source>
        <dbReference type="ARBA" id="ARBA00001933"/>
    </source>
</evidence>
<keyword evidence="5 11" id="KW-0808">Transferase</keyword>
<keyword evidence="13" id="KW-1185">Reference proteome</keyword>
<reference evidence="12" key="2">
    <citation type="journal article" date="2023" name="Proc. Natl. Acad. Sci. U.S.A.">
        <title>A global phylogenomic analysis of the shiitake genus Lentinula.</title>
        <authorList>
            <person name="Sierra-Patev S."/>
            <person name="Min B."/>
            <person name="Naranjo-Ortiz M."/>
            <person name="Looney B."/>
            <person name="Konkel Z."/>
            <person name="Slot J.C."/>
            <person name="Sakamoto Y."/>
            <person name="Steenwyk J.L."/>
            <person name="Rokas A."/>
            <person name="Carro J."/>
            <person name="Camarero S."/>
            <person name="Ferreira P."/>
            <person name="Molpeceres G."/>
            <person name="Ruiz-Duenas F.J."/>
            <person name="Serrano A."/>
            <person name="Henrissat B."/>
            <person name="Drula E."/>
            <person name="Hughes K.W."/>
            <person name="Mata J.L."/>
            <person name="Ishikawa N.K."/>
            <person name="Vargas-Isla R."/>
            <person name="Ushijima S."/>
            <person name="Smith C.A."/>
            <person name="Donoghue J."/>
            <person name="Ahrendt S."/>
            <person name="Andreopoulos W."/>
            <person name="He G."/>
            <person name="LaButti K."/>
            <person name="Lipzen A."/>
            <person name="Ng V."/>
            <person name="Riley R."/>
            <person name="Sandor L."/>
            <person name="Barry K."/>
            <person name="Martinez A.T."/>
            <person name="Xiao Y."/>
            <person name="Gibbons J.G."/>
            <person name="Terashima K."/>
            <person name="Grigoriev I.V."/>
            <person name="Hibbett D."/>
        </authorList>
    </citation>
    <scope>NUCLEOTIDE SEQUENCE</scope>
    <source>
        <strain evidence="12">ET3784</strain>
    </source>
</reference>
<keyword evidence="4 11" id="KW-0028">Amino-acid biosynthesis</keyword>
<comment type="catalytic activity">
    <reaction evidence="11">
        <text>L-leucine + 2-oxoglutarate = 4-methyl-2-oxopentanoate + L-glutamate</text>
        <dbReference type="Rhea" id="RHEA:18321"/>
        <dbReference type="ChEBI" id="CHEBI:16810"/>
        <dbReference type="ChEBI" id="CHEBI:17865"/>
        <dbReference type="ChEBI" id="CHEBI:29985"/>
        <dbReference type="ChEBI" id="CHEBI:57427"/>
        <dbReference type="EC" id="2.6.1.42"/>
    </reaction>
</comment>
<comment type="catalytic activity">
    <reaction evidence="11">
        <text>L-valine + 2-oxoglutarate = 3-methyl-2-oxobutanoate + L-glutamate</text>
        <dbReference type="Rhea" id="RHEA:24813"/>
        <dbReference type="ChEBI" id="CHEBI:11851"/>
        <dbReference type="ChEBI" id="CHEBI:16810"/>
        <dbReference type="ChEBI" id="CHEBI:29985"/>
        <dbReference type="ChEBI" id="CHEBI:57762"/>
        <dbReference type="EC" id="2.6.1.42"/>
    </reaction>
</comment>
<protein>
    <recommendedName>
        <fullName evidence="11">Branched-chain-amino-acid aminotransferase</fullName>
        <ecNumber evidence="11">2.6.1.42</ecNumber>
    </recommendedName>
</protein>
<dbReference type="Gene3D" id="3.20.10.10">
    <property type="entry name" value="D-amino Acid Aminotransferase, subunit A, domain 2"/>
    <property type="match status" value="1"/>
</dbReference>
<gene>
    <name evidence="12" type="ORF">DFJ43DRAFT_1140186</name>
</gene>
<dbReference type="AlphaFoldDB" id="A0AA38MSG3"/>
<dbReference type="EMBL" id="JANVFO010000042">
    <property type="protein sequence ID" value="KAJ3727185.1"/>
    <property type="molecule type" value="Genomic_DNA"/>
</dbReference>
<dbReference type="PANTHER" id="PTHR11825:SF44">
    <property type="entry name" value="BRANCHED-CHAIN-AMINO-ACID AMINOTRANSFERASE"/>
    <property type="match status" value="1"/>
</dbReference>
<keyword evidence="3 11" id="KW-0032">Aminotransferase</keyword>
<dbReference type="GO" id="GO:0009098">
    <property type="term" value="P:L-leucine biosynthetic process"/>
    <property type="evidence" value="ECO:0007669"/>
    <property type="project" value="TreeGrafter"/>
</dbReference>
<dbReference type="GO" id="GO:0005739">
    <property type="term" value="C:mitochondrion"/>
    <property type="evidence" value="ECO:0007669"/>
    <property type="project" value="TreeGrafter"/>
</dbReference>
<proteinExistence type="inferred from homology"/>
<dbReference type="PANTHER" id="PTHR11825">
    <property type="entry name" value="SUBGROUP IIII AMINOTRANSFERASE"/>
    <property type="match status" value="1"/>
</dbReference>
<dbReference type="EC" id="2.6.1.42" evidence="11"/>
<feature type="modified residue" description="N6-(pyridoxal phosphate)lysine" evidence="8">
    <location>
        <position position="224"/>
    </location>
</feature>
<dbReference type="PIRSF" id="PIRSF006468">
    <property type="entry name" value="BCAT1"/>
    <property type="match status" value="1"/>
</dbReference>
<evidence type="ECO:0000256" key="7">
    <source>
        <dbReference type="ARBA" id="ARBA00023304"/>
    </source>
</evidence>
<dbReference type="Proteomes" id="UP001176059">
    <property type="component" value="Unassembled WGS sequence"/>
</dbReference>
<dbReference type="InterPro" id="IPR043131">
    <property type="entry name" value="BCAT-like_N"/>
</dbReference>
<evidence type="ECO:0000256" key="10">
    <source>
        <dbReference type="RuleBase" id="RU004516"/>
    </source>
</evidence>
<dbReference type="InterPro" id="IPR033939">
    <property type="entry name" value="BCAT_family"/>
</dbReference>
<evidence type="ECO:0000313" key="13">
    <source>
        <dbReference type="Proteomes" id="UP001176059"/>
    </source>
</evidence>
<dbReference type="Pfam" id="PF01063">
    <property type="entry name" value="Aminotran_4"/>
    <property type="match status" value="1"/>
</dbReference>
<evidence type="ECO:0000256" key="8">
    <source>
        <dbReference type="PIRSR" id="PIRSR006468-1"/>
    </source>
</evidence>
<sequence length="431" mass="47109">MNSEWKSVGNGHLEGPIPIPDLDPSKLTITLTKSPKAIPAPETLIFGGVMSDHMLVASFDPVSGWSAPEIKPYGPFTLDPASSCFQYATNTFEGMKAYIGPDGAPRLFRPAKNMARLARSAERLALPKFIGRQPFNPDALLELIKKLVVIDQRWIPNIEGYSLYIRPTIIGTRSALGVSASDHALLYVILSPTGPYFRTGPKPISLLAAAENVRAWPGGTGSHKVAGNYAPGFLPQRIAAKQGYDQILWLLRDENEWKVTEAGAMNVFVVVDREDGDFDLITPPLDGTILPGVTRDSILAIAKAHTTGKLTLPGLSPTRCLHPHERAFAISDLDRWLSEGKLREMFAVGTAAVVAPVGRVGFQDDLKKLARDLVLPSYEAGMGPVSRGVRQMIVDIQEGKFEWDGWCGSFNERLTLREHGNASNWLGRFST</sequence>
<evidence type="ECO:0000256" key="6">
    <source>
        <dbReference type="ARBA" id="ARBA00022898"/>
    </source>
</evidence>
<evidence type="ECO:0000313" key="12">
    <source>
        <dbReference type="EMBL" id="KAJ3727185.1"/>
    </source>
</evidence>
<dbReference type="InterPro" id="IPR018300">
    <property type="entry name" value="Aminotrans_IV_CS"/>
</dbReference>
<reference evidence="12" key="1">
    <citation type="submission" date="2022-08" db="EMBL/GenBank/DDBJ databases">
        <authorList>
            <consortium name="DOE Joint Genome Institute"/>
            <person name="Min B."/>
            <person name="Sierra-Patev S."/>
            <person name="Naranjo-Ortiz M."/>
            <person name="Looney B."/>
            <person name="Konkel Z."/>
            <person name="Slot J.C."/>
            <person name="Sakamoto Y."/>
            <person name="Steenwyk J.L."/>
            <person name="Rokas A."/>
            <person name="Carro J."/>
            <person name="Camarero S."/>
            <person name="Ferreira P."/>
            <person name="Molpeceres G."/>
            <person name="Ruiz-duenas F.J."/>
            <person name="Serrano A."/>
            <person name="Henrissat B."/>
            <person name="Drula E."/>
            <person name="Hughes K.W."/>
            <person name="Mata J.L."/>
            <person name="Ishikawa N.K."/>
            <person name="Vargas-Isla R."/>
            <person name="Ushijima S."/>
            <person name="Smith C.A."/>
            <person name="Ahrendt S."/>
            <person name="Andreopoulos W."/>
            <person name="He G."/>
            <person name="LaButti K."/>
            <person name="Lipzen A."/>
            <person name="Ng V."/>
            <person name="Riley R."/>
            <person name="Sandor L."/>
            <person name="Barry K."/>
            <person name="Martinez A.T."/>
            <person name="Xiao Y."/>
            <person name="Gibbons J.G."/>
            <person name="Terashima K."/>
            <person name="Hibbett D.S."/>
            <person name="Grigoriev I.V."/>
        </authorList>
    </citation>
    <scope>NUCLEOTIDE SEQUENCE</scope>
    <source>
        <strain evidence="12">ET3784</strain>
    </source>
</reference>
<dbReference type="InterPro" id="IPR043132">
    <property type="entry name" value="BCAT-like_C"/>
</dbReference>
<evidence type="ECO:0000256" key="3">
    <source>
        <dbReference type="ARBA" id="ARBA00022576"/>
    </source>
</evidence>
<comment type="catalytic activity">
    <reaction evidence="11">
        <text>L-isoleucine + 2-oxoglutarate = (S)-3-methyl-2-oxopentanoate + L-glutamate</text>
        <dbReference type="Rhea" id="RHEA:24801"/>
        <dbReference type="ChEBI" id="CHEBI:16810"/>
        <dbReference type="ChEBI" id="CHEBI:29985"/>
        <dbReference type="ChEBI" id="CHEBI:35146"/>
        <dbReference type="ChEBI" id="CHEBI:58045"/>
        <dbReference type="EC" id="2.6.1.42"/>
    </reaction>
</comment>
<dbReference type="SUPFAM" id="SSF56752">
    <property type="entry name" value="D-aminoacid aminotransferase-like PLP-dependent enzymes"/>
    <property type="match status" value="1"/>
</dbReference>
<dbReference type="InterPro" id="IPR001544">
    <property type="entry name" value="Aminotrans_IV"/>
</dbReference>
<evidence type="ECO:0000256" key="11">
    <source>
        <dbReference type="RuleBase" id="RU004517"/>
    </source>
</evidence>
<evidence type="ECO:0000256" key="4">
    <source>
        <dbReference type="ARBA" id="ARBA00022605"/>
    </source>
</evidence>
<accession>A0AA38MSG3</accession>
<keyword evidence="6 10" id="KW-0663">Pyridoxal phosphate</keyword>
<dbReference type="PROSITE" id="PS00770">
    <property type="entry name" value="AA_TRANSFER_CLASS_4"/>
    <property type="match status" value="1"/>
</dbReference>
<name>A0AA38MSG3_9AGAR</name>
<comment type="similarity">
    <text evidence="2 9">Belongs to the class-IV pyridoxal-phosphate-dependent aminotransferase family.</text>
</comment>
<dbReference type="GO" id="GO:0009099">
    <property type="term" value="P:L-valine biosynthetic process"/>
    <property type="evidence" value="ECO:0007669"/>
    <property type="project" value="TreeGrafter"/>
</dbReference>
<organism evidence="12 13">
    <name type="scientific">Lentinula guzmanii</name>
    <dbReference type="NCBI Taxonomy" id="2804957"/>
    <lineage>
        <taxon>Eukaryota</taxon>
        <taxon>Fungi</taxon>
        <taxon>Dikarya</taxon>
        <taxon>Basidiomycota</taxon>
        <taxon>Agaricomycotina</taxon>
        <taxon>Agaricomycetes</taxon>
        <taxon>Agaricomycetidae</taxon>
        <taxon>Agaricales</taxon>
        <taxon>Marasmiineae</taxon>
        <taxon>Omphalotaceae</taxon>
        <taxon>Lentinula</taxon>
    </lineage>
</organism>
<dbReference type="Gene3D" id="3.30.470.10">
    <property type="match status" value="1"/>
</dbReference>
<evidence type="ECO:0000256" key="9">
    <source>
        <dbReference type="RuleBase" id="RU004106"/>
    </source>
</evidence>
<dbReference type="NCBIfam" id="TIGR01123">
    <property type="entry name" value="ilvE_II"/>
    <property type="match status" value="1"/>
</dbReference>
<keyword evidence="7 11" id="KW-0100">Branched-chain amino acid biosynthesis</keyword>
<dbReference type="InterPro" id="IPR005786">
    <property type="entry name" value="B_amino_transII"/>
</dbReference>
<comment type="caution">
    <text evidence="12">The sequence shown here is derived from an EMBL/GenBank/DDBJ whole genome shotgun (WGS) entry which is preliminary data.</text>
</comment>